<gene>
    <name evidence="1" type="ORF">PsorP6_008445</name>
</gene>
<reference evidence="1 2" key="1">
    <citation type="journal article" date="2022" name="bioRxiv">
        <title>The genome of the oomycete Peronosclerospora sorghi, a cosmopolitan pathogen of maize and sorghum, is inflated with dispersed pseudogenes.</title>
        <authorList>
            <person name="Fletcher K."/>
            <person name="Martin F."/>
            <person name="Isakeit T."/>
            <person name="Cavanaugh K."/>
            <person name="Magill C."/>
            <person name="Michelmore R."/>
        </authorList>
    </citation>
    <scope>NUCLEOTIDE SEQUENCE [LARGE SCALE GENOMIC DNA]</scope>
    <source>
        <strain evidence="1">P6</strain>
    </source>
</reference>
<protein>
    <submittedName>
        <fullName evidence="1">Uncharacterized protein</fullName>
    </submittedName>
</protein>
<proteinExistence type="predicted"/>
<accession>A0ACC0W997</accession>
<comment type="caution">
    <text evidence="1">The sequence shown here is derived from an EMBL/GenBank/DDBJ whole genome shotgun (WGS) entry which is preliminary data.</text>
</comment>
<evidence type="ECO:0000313" key="1">
    <source>
        <dbReference type="EMBL" id="KAI9914271.1"/>
    </source>
</evidence>
<organism evidence="1 2">
    <name type="scientific">Peronosclerospora sorghi</name>
    <dbReference type="NCBI Taxonomy" id="230839"/>
    <lineage>
        <taxon>Eukaryota</taxon>
        <taxon>Sar</taxon>
        <taxon>Stramenopiles</taxon>
        <taxon>Oomycota</taxon>
        <taxon>Peronosporomycetes</taxon>
        <taxon>Peronosporales</taxon>
        <taxon>Peronosporaceae</taxon>
        <taxon>Peronosclerospora</taxon>
    </lineage>
</organism>
<sequence length="394" mass="42518">MPKPVKDYRNSVVNGSPSPQTPKANGKLAPCLQLDDLIYFSPASSSSTSVSSSSSSVTSMLRTFSDTCAFPTRTARSASLSDLTSPSTLSSSLLSVQCRKYRSASDSTPPSAFKGVSFASMSLSSTLGPRKAAENAIKNVHSVASKCPSSMARGSPYGELVIVDILEAKGLAMDRDETGGALSFHVSIHIGKTGRRRNPTSEDSLSVNERFVFWLSSSPTTDQKTLDIFVHGQDEQNLGEVHLSLAMPLNETFTDSYPLICRSNGVKRGSMHVGLHRFVLTSSLLLDAAKTLGEHESCLKLQDKAQFGKLLPQLWISFPITRPDSFDLALLVEYSSRMFTGADLAAICKEAAFRTLRDDIEAKVICLRHFEAAWDQRAATPTPSTPSTVTPGIP</sequence>
<keyword evidence="2" id="KW-1185">Reference proteome</keyword>
<evidence type="ECO:0000313" key="2">
    <source>
        <dbReference type="Proteomes" id="UP001163321"/>
    </source>
</evidence>
<dbReference type="Proteomes" id="UP001163321">
    <property type="component" value="Chromosome 3"/>
</dbReference>
<dbReference type="EMBL" id="CM047582">
    <property type="protein sequence ID" value="KAI9914271.1"/>
    <property type="molecule type" value="Genomic_DNA"/>
</dbReference>
<name>A0ACC0W997_9STRA</name>